<accession>A0A3C1K9K5</accession>
<feature type="chain" id="PRO_5017814685" evidence="1">
    <location>
        <begin position="28"/>
        <end position="84"/>
    </location>
</feature>
<dbReference type="AlphaFoldDB" id="A0A3C1K9K5"/>
<dbReference type="EMBL" id="DMNG01000008">
    <property type="protein sequence ID" value="HAN23064.1"/>
    <property type="molecule type" value="Genomic_DNA"/>
</dbReference>
<sequence length="84" mass="8859">MRSFWRLISMLTGTCLLSSLVATPAAADPVTEALEATDLSPDELMAAFDDAILTGLQPMIGPAPSITGNADLDNRIRELAEARG</sequence>
<evidence type="ECO:0000313" key="2">
    <source>
        <dbReference type="EMBL" id="HAN23064.1"/>
    </source>
</evidence>
<organism evidence="2 3">
    <name type="scientific">Microbacterium ginsengisoli</name>
    <dbReference type="NCBI Taxonomy" id="400772"/>
    <lineage>
        <taxon>Bacteria</taxon>
        <taxon>Bacillati</taxon>
        <taxon>Actinomycetota</taxon>
        <taxon>Actinomycetes</taxon>
        <taxon>Micrococcales</taxon>
        <taxon>Microbacteriaceae</taxon>
        <taxon>Microbacterium</taxon>
    </lineage>
</organism>
<keyword evidence="1" id="KW-0732">Signal</keyword>
<name>A0A3C1K9K5_9MICO</name>
<feature type="non-terminal residue" evidence="2">
    <location>
        <position position="84"/>
    </location>
</feature>
<dbReference type="Proteomes" id="UP000257479">
    <property type="component" value="Unassembled WGS sequence"/>
</dbReference>
<proteinExistence type="predicted"/>
<reference evidence="2 3" key="1">
    <citation type="journal article" date="2018" name="Nat. Biotechnol.">
        <title>A standardized bacterial taxonomy based on genome phylogeny substantially revises the tree of life.</title>
        <authorList>
            <person name="Parks D.H."/>
            <person name="Chuvochina M."/>
            <person name="Waite D.W."/>
            <person name="Rinke C."/>
            <person name="Skarshewski A."/>
            <person name="Chaumeil P.A."/>
            <person name="Hugenholtz P."/>
        </authorList>
    </citation>
    <scope>NUCLEOTIDE SEQUENCE [LARGE SCALE GENOMIC DNA]</scope>
    <source>
        <strain evidence="2">UBA9152</strain>
    </source>
</reference>
<feature type="signal peptide" evidence="1">
    <location>
        <begin position="1"/>
        <end position="27"/>
    </location>
</feature>
<evidence type="ECO:0000313" key="3">
    <source>
        <dbReference type="Proteomes" id="UP000257479"/>
    </source>
</evidence>
<gene>
    <name evidence="2" type="ORF">DCP95_00625</name>
</gene>
<protein>
    <submittedName>
        <fullName evidence="2">Uncharacterized protein</fullName>
    </submittedName>
</protein>
<evidence type="ECO:0000256" key="1">
    <source>
        <dbReference type="SAM" id="SignalP"/>
    </source>
</evidence>
<comment type="caution">
    <text evidence="2">The sequence shown here is derived from an EMBL/GenBank/DDBJ whole genome shotgun (WGS) entry which is preliminary data.</text>
</comment>